<dbReference type="Gene3D" id="3.90.245.10">
    <property type="entry name" value="Ribonucleoside hydrolase-like"/>
    <property type="match status" value="1"/>
</dbReference>
<dbReference type="InterPro" id="IPR023186">
    <property type="entry name" value="IUNH"/>
</dbReference>
<dbReference type="PANTHER" id="PTHR12304">
    <property type="entry name" value="INOSINE-URIDINE PREFERRING NUCLEOSIDE HYDROLASE"/>
    <property type="match status" value="1"/>
</dbReference>
<keyword evidence="2" id="KW-0326">Glycosidase</keyword>
<dbReference type="InterPro" id="IPR001910">
    <property type="entry name" value="Inosine/uridine_hydrolase_dom"/>
</dbReference>
<evidence type="ECO:0000259" key="3">
    <source>
        <dbReference type="Pfam" id="PF01156"/>
    </source>
</evidence>
<reference evidence="5" key="1">
    <citation type="journal article" date="2019" name="Int. J. Syst. Evol. Microbiol.">
        <title>The Global Catalogue of Microorganisms (GCM) 10K type strain sequencing project: providing services to taxonomists for standard genome sequencing and annotation.</title>
        <authorList>
            <consortium name="The Broad Institute Genomics Platform"/>
            <consortium name="The Broad Institute Genome Sequencing Center for Infectious Disease"/>
            <person name="Wu L."/>
            <person name="Ma J."/>
        </authorList>
    </citation>
    <scope>NUCLEOTIDE SEQUENCE [LARGE SCALE GENOMIC DNA]</scope>
    <source>
        <strain evidence="5">CCM 8653</strain>
    </source>
</reference>
<feature type="domain" description="Inosine/uridine-preferring nucleoside hydrolase" evidence="3">
    <location>
        <begin position="11"/>
        <end position="308"/>
    </location>
</feature>
<dbReference type="Proteomes" id="UP000632535">
    <property type="component" value="Unassembled WGS sequence"/>
</dbReference>
<gene>
    <name evidence="4" type="ORF">GCM10007368_11970</name>
</gene>
<sequence length="321" mass="33141">MTRPAPARPLYLDCDTGVDDALAIGYLLASPEVDLVGVGSVCGNVGAEQGAVNTLDLLALAGRRDVPVAVGAPEPLAGAFHGGAPGVHGRNGVGDVELPPSGARPAAQDAAELLLRLSHEHAGQLHVVAVGPLTNLALALRADPTLPARVREVTIMGGAALHPGNVSPVAEANIAVDPEAAAAVLAADWDVTLVPLDVTMENLLEEPDRDALLEAGTDLAPWLGQVLDLYFTFHEGTFGRRCSALHDPLAAAIAVGGVTATVAPRVHVAVDDTRGPGRGQTLCDLRGLYTGHPDQPGARCRVVLETDRPLAPHLLERLLTL</sequence>
<accession>A0ABQ2B672</accession>
<evidence type="ECO:0000313" key="4">
    <source>
        <dbReference type="EMBL" id="GGI06599.1"/>
    </source>
</evidence>
<comment type="caution">
    <text evidence="4">The sequence shown here is derived from an EMBL/GenBank/DDBJ whole genome shotgun (WGS) entry which is preliminary data.</text>
</comment>
<dbReference type="PANTHER" id="PTHR12304:SF4">
    <property type="entry name" value="URIDINE NUCLEOSIDASE"/>
    <property type="match status" value="1"/>
</dbReference>
<keyword evidence="5" id="KW-1185">Reference proteome</keyword>
<dbReference type="SUPFAM" id="SSF53590">
    <property type="entry name" value="Nucleoside hydrolase"/>
    <property type="match status" value="1"/>
</dbReference>
<dbReference type="Pfam" id="PF01156">
    <property type="entry name" value="IU_nuc_hydro"/>
    <property type="match status" value="1"/>
</dbReference>
<dbReference type="RefSeq" id="WP_188522737.1">
    <property type="nucleotide sequence ID" value="NZ_BMDG01000003.1"/>
</dbReference>
<dbReference type="EMBL" id="BMDG01000003">
    <property type="protein sequence ID" value="GGI06599.1"/>
    <property type="molecule type" value="Genomic_DNA"/>
</dbReference>
<evidence type="ECO:0000256" key="1">
    <source>
        <dbReference type="ARBA" id="ARBA00022801"/>
    </source>
</evidence>
<evidence type="ECO:0000256" key="2">
    <source>
        <dbReference type="ARBA" id="ARBA00023295"/>
    </source>
</evidence>
<evidence type="ECO:0000313" key="5">
    <source>
        <dbReference type="Proteomes" id="UP000632535"/>
    </source>
</evidence>
<protein>
    <submittedName>
        <fullName evidence="4">Nucleoside hydrolase</fullName>
    </submittedName>
</protein>
<keyword evidence="1 4" id="KW-0378">Hydrolase</keyword>
<organism evidence="4 5">
    <name type="scientific">Isoptericola cucumis</name>
    <dbReference type="NCBI Taxonomy" id="1776856"/>
    <lineage>
        <taxon>Bacteria</taxon>
        <taxon>Bacillati</taxon>
        <taxon>Actinomycetota</taxon>
        <taxon>Actinomycetes</taxon>
        <taxon>Micrococcales</taxon>
        <taxon>Promicromonosporaceae</taxon>
        <taxon>Isoptericola</taxon>
    </lineage>
</organism>
<name>A0ABQ2B672_9MICO</name>
<dbReference type="InterPro" id="IPR036452">
    <property type="entry name" value="Ribo_hydro-like"/>
</dbReference>
<dbReference type="CDD" id="cd02650">
    <property type="entry name" value="nuc_hydro_CaPnhB"/>
    <property type="match status" value="1"/>
</dbReference>
<proteinExistence type="predicted"/>
<dbReference type="GO" id="GO:0016787">
    <property type="term" value="F:hydrolase activity"/>
    <property type="evidence" value="ECO:0007669"/>
    <property type="project" value="UniProtKB-KW"/>
</dbReference>